<dbReference type="AlphaFoldDB" id="A0A0D1DX70"/>
<dbReference type="VEuPathDB" id="FungiDB:UMAG_04987"/>
<dbReference type="GO" id="GO:0008190">
    <property type="term" value="F:eukaryotic initiation factor 4E binding"/>
    <property type="evidence" value="ECO:0000318"/>
    <property type="project" value="GO_Central"/>
</dbReference>
<dbReference type="InterPro" id="IPR008606">
    <property type="entry name" value="EIF4EBP"/>
</dbReference>
<evidence type="ECO:0000256" key="3">
    <source>
        <dbReference type="ARBA" id="ARBA00023193"/>
    </source>
</evidence>
<dbReference type="OMA" id="NANTTKH"/>
<keyword evidence="3" id="KW-0652">Protein synthesis inhibitor</keyword>
<organism evidence="5 6">
    <name type="scientific">Mycosarcoma maydis</name>
    <name type="common">Corn smut fungus</name>
    <name type="synonym">Ustilago maydis</name>
    <dbReference type="NCBI Taxonomy" id="5270"/>
    <lineage>
        <taxon>Eukaryota</taxon>
        <taxon>Fungi</taxon>
        <taxon>Dikarya</taxon>
        <taxon>Basidiomycota</taxon>
        <taxon>Ustilaginomycotina</taxon>
        <taxon>Ustilaginomycetes</taxon>
        <taxon>Ustilaginales</taxon>
        <taxon>Ustilaginaceae</taxon>
        <taxon>Mycosarcoma</taxon>
    </lineage>
</organism>
<dbReference type="Pfam" id="PF05456">
    <property type="entry name" value="eIF_4EBP"/>
    <property type="match status" value="1"/>
</dbReference>
<evidence type="ECO:0000256" key="2">
    <source>
        <dbReference type="ARBA" id="ARBA00022845"/>
    </source>
</evidence>
<evidence type="ECO:0000313" key="6">
    <source>
        <dbReference type="Proteomes" id="UP000000561"/>
    </source>
</evidence>
<comment type="similarity">
    <text evidence="1">Belongs to the eIF4E-binding protein family.</text>
</comment>
<dbReference type="GeneID" id="23565001"/>
<dbReference type="RefSeq" id="XP_011391290.1">
    <property type="nucleotide sequence ID" value="XM_011392988.1"/>
</dbReference>
<evidence type="ECO:0000256" key="4">
    <source>
        <dbReference type="SAM" id="MobiDB-lite"/>
    </source>
</evidence>
<dbReference type="PANTHER" id="PTHR12669">
    <property type="entry name" value="EUKARYOTIC TRANSLATION INITIATION FACTOR 4E-BINDING PROTEIN"/>
    <property type="match status" value="1"/>
</dbReference>
<dbReference type="eggNOG" id="ENOG502RDSS">
    <property type="taxonomic scope" value="Eukaryota"/>
</dbReference>
<gene>
    <name evidence="5" type="ORF">UMAG_04987</name>
</gene>
<feature type="compositionally biased region" description="Low complexity" evidence="4">
    <location>
        <begin position="1"/>
        <end position="23"/>
    </location>
</feature>
<dbReference type="KEGG" id="uma:UMAG_04987"/>
<keyword evidence="2" id="KW-0810">Translation regulation</keyword>
<evidence type="ECO:0000256" key="1">
    <source>
        <dbReference type="ARBA" id="ARBA00005480"/>
    </source>
</evidence>
<dbReference type="InParanoid" id="A0A0D1DX70"/>
<sequence>MSSTIAISTPASSCTTSANATCSVYGTTPGGTPRISYSRDELLNLASSPLSRSPPKFDVPAAISRTRKSASERFEHQPPASNANTTKHADPVDSDDEQEDATAFTMEL</sequence>
<name>A0A0D1DX70_MYCMD</name>
<dbReference type="EMBL" id="CM003154">
    <property type="protein sequence ID" value="KIS67120.1"/>
    <property type="molecule type" value="Genomic_DNA"/>
</dbReference>
<proteinExistence type="inferred from homology"/>
<accession>A0A0D1DX70</accession>
<dbReference type="GO" id="GO:0030371">
    <property type="term" value="F:translation repressor activity"/>
    <property type="evidence" value="ECO:0000318"/>
    <property type="project" value="GO_Central"/>
</dbReference>
<keyword evidence="6" id="KW-1185">Reference proteome</keyword>
<evidence type="ECO:0000313" key="5">
    <source>
        <dbReference type="EMBL" id="KIS67120.1"/>
    </source>
</evidence>
<dbReference type="STRING" id="237631.A0A0D1DX70"/>
<feature type="region of interest" description="Disordered" evidence="4">
    <location>
        <begin position="1"/>
        <end position="108"/>
    </location>
</feature>
<dbReference type="PANTHER" id="PTHR12669:SF12">
    <property type="entry name" value="EUKARYOTIC TRANSLATION INITIATION FACTOR 4E-BINDING PROTEIN"/>
    <property type="match status" value="1"/>
</dbReference>
<dbReference type="Proteomes" id="UP000000561">
    <property type="component" value="Chromosome 15"/>
</dbReference>
<protein>
    <submittedName>
        <fullName evidence="5">Uncharacterized protein</fullName>
    </submittedName>
</protein>
<reference evidence="5 6" key="1">
    <citation type="journal article" date="2006" name="Nature">
        <title>Insights from the genome of the biotrophic fungal plant pathogen Ustilago maydis.</title>
        <authorList>
            <person name="Kamper J."/>
            <person name="Kahmann R."/>
            <person name="Bolker M."/>
            <person name="Ma L.J."/>
            <person name="Brefort T."/>
            <person name="Saville B.J."/>
            <person name="Banuett F."/>
            <person name="Kronstad J.W."/>
            <person name="Gold S.E."/>
            <person name="Muller O."/>
            <person name="Perlin M.H."/>
            <person name="Wosten H.A."/>
            <person name="de Vries R."/>
            <person name="Ruiz-Herrera J."/>
            <person name="Reynaga-Pena C.G."/>
            <person name="Snetselaar K."/>
            <person name="McCann M."/>
            <person name="Perez-Martin J."/>
            <person name="Feldbrugge M."/>
            <person name="Basse C.W."/>
            <person name="Steinberg G."/>
            <person name="Ibeas J.I."/>
            <person name="Holloman W."/>
            <person name="Guzman P."/>
            <person name="Farman M."/>
            <person name="Stajich J.E."/>
            <person name="Sentandreu R."/>
            <person name="Gonzalez-Prieto J.M."/>
            <person name="Kennell J.C."/>
            <person name="Molina L."/>
            <person name="Schirawski J."/>
            <person name="Mendoza-Mendoza A."/>
            <person name="Greilinger D."/>
            <person name="Munch K."/>
            <person name="Rossel N."/>
            <person name="Scherer M."/>
            <person name="Vranes M."/>
            <person name="Ladendorf O."/>
            <person name="Vincon V."/>
            <person name="Fuchs U."/>
            <person name="Sandrock B."/>
            <person name="Meng S."/>
            <person name="Ho E.C."/>
            <person name="Cahill M.J."/>
            <person name="Boyce K.J."/>
            <person name="Klose J."/>
            <person name="Klosterman S.J."/>
            <person name="Deelstra H.J."/>
            <person name="Ortiz-Castellanos L."/>
            <person name="Li W."/>
            <person name="Sanchez-Alonso P."/>
            <person name="Schreier P.H."/>
            <person name="Hauser-Hahn I."/>
            <person name="Vaupel M."/>
            <person name="Koopmann E."/>
            <person name="Friedrich G."/>
            <person name="Voss H."/>
            <person name="Schluter T."/>
            <person name="Margolis J."/>
            <person name="Platt D."/>
            <person name="Swimmer C."/>
            <person name="Gnirke A."/>
            <person name="Chen F."/>
            <person name="Vysotskaia V."/>
            <person name="Mannhaupt G."/>
            <person name="Guldener U."/>
            <person name="Munsterkotter M."/>
            <person name="Haase D."/>
            <person name="Oesterheld M."/>
            <person name="Mewes H.W."/>
            <person name="Mauceli E.W."/>
            <person name="DeCaprio D."/>
            <person name="Wade C.M."/>
            <person name="Butler J."/>
            <person name="Young S."/>
            <person name="Jaffe D.B."/>
            <person name="Calvo S."/>
            <person name="Nusbaum C."/>
            <person name="Galagan J."/>
            <person name="Birren B.W."/>
        </authorList>
    </citation>
    <scope>NUCLEOTIDE SEQUENCE [LARGE SCALE GENOMIC DNA]</scope>
    <source>
        <strain evidence="6">DSM 14603 / FGSC 9021 / UM521</strain>
    </source>
</reference>
<dbReference type="GO" id="GO:0045947">
    <property type="term" value="P:negative regulation of translational initiation"/>
    <property type="evidence" value="ECO:0000318"/>
    <property type="project" value="GO_Central"/>
</dbReference>
<dbReference type="OrthoDB" id="19729at2759"/>